<feature type="compositionally biased region" description="Basic and acidic residues" evidence="1">
    <location>
        <begin position="64"/>
        <end position="75"/>
    </location>
</feature>
<keyword evidence="2" id="KW-0812">Transmembrane</keyword>
<dbReference type="InterPro" id="IPR019659">
    <property type="entry name" value="DUF2514"/>
</dbReference>
<organism evidence="3 4">
    <name type="scientific">Burkholderia anthina</name>
    <dbReference type="NCBI Taxonomy" id="179879"/>
    <lineage>
        <taxon>Bacteria</taxon>
        <taxon>Pseudomonadati</taxon>
        <taxon>Pseudomonadota</taxon>
        <taxon>Betaproteobacteria</taxon>
        <taxon>Burkholderiales</taxon>
        <taxon>Burkholderiaceae</taxon>
        <taxon>Burkholderia</taxon>
        <taxon>Burkholderia cepacia complex</taxon>
    </lineage>
</organism>
<dbReference type="EMBL" id="CP066769">
    <property type="protein sequence ID" value="QQK03855.1"/>
    <property type="molecule type" value="Genomic_DNA"/>
</dbReference>
<reference evidence="3 4" key="1">
    <citation type="submission" date="2020-12" db="EMBL/GenBank/DDBJ databases">
        <title>Complete genome sequence of Burkholderia anthina BJQ0011.</title>
        <authorList>
            <person name="Xu Y."/>
        </authorList>
    </citation>
    <scope>NUCLEOTIDE SEQUENCE [LARGE SCALE GENOMIC DNA]</scope>
    <source>
        <strain evidence="3 4">BJQ0011</strain>
    </source>
</reference>
<accession>A0A7T7AIG9</accession>
<protein>
    <submittedName>
        <fullName evidence="3">DUF2514 family protein</fullName>
    </submittedName>
</protein>
<dbReference type="KEGG" id="bann:JFN94_06745"/>
<evidence type="ECO:0000256" key="1">
    <source>
        <dbReference type="SAM" id="MobiDB-lite"/>
    </source>
</evidence>
<name>A0A7T7AIG9_9BURK</name>
<dbReference type="AlphaFoldDB" id="A0A7T7AIG9"/>
<gene>
    <name evidence="3" type="ORF">JFN94_06745</name>
</gene>
<evidence type="ECO:0000313" key="3">
    <source>
        <dbReference type="EMBL" id="QQK03855.1"/>
    </source>
</evidence>
<dbReference type="RefSeq" id="WP_199568701.1">
    <property type="nucleotide sequence ID" value="NZ_CP066769.1"/>
</dbReference>
<keyword evidence="2" id="KW-0472">Membrane</keyword>
<keyword evidence="2" id="KW-1133">Transmembrane helix</keyword>
<dbReference type="Proteomes" id="UP000596205">
    <property type="component" value="Chromosome 1"/>
</dbReference>
<proteinExistence type="predicted"/>
<evidence type="ECO:0000313" key="4">
    <source>
        <dbReference type="Proteomes" id="UP000596205"/>
    </source>
</evidence>
<sequence>MTFFDPRVWLAVIVAVFIGSVTGYFKGHADGVRTTTIAAQKAQIAAVDAARAEEQRRTAAQQENADHAAKERDQAVADAAAAASAADGLRKQLAVYVERARHPTPAARSAPASDPIGVLADVLGGVDDRAGELATYADAARIAGQQCERDYDALTGPGGR</sequence>
<dbReference type="Pfam" id="PF10721">
    <property type="entry name" value="DUF2514"/>
    <property type="match status" value="1"/>
</dbReference>
<feature type="transmembrane region" description="Helical" evidence="2">
    <location>
        <begin position="6"/>
        <end position="25"/>
    </location>
</feature>
<feature type="region of interest" description="Disordered" evidence="1">
    <location>
        <begin position="55"/>
        <end position="76"/>
    </location>
</feature>
<evidence type="ECO:0000256" key="2">
    <source>
        <dbReference type="SAM" id="Phobius"/>
    </source>
</evidence>